<organism evidence="3 4">
    <name type="scientific">Penicillium angulare</name>
    <dbReference type="NCBI Taxonomy" id="116970"/>
    <lineage>
        <taxon>Eukaryota</taxon>
        <taxon>Fungi</taxon>
        <taxon>Dikarya</taxon>
        <taxon>Ascomycota</taxon>
        <taxon>Pezizomycotina</taxon>
        <taxon>Eurotiomycetes</taxon>
        <taxon>Eurotiomycetidae</taxon>
        <taxon>Eurotiales</taxon>
        <taxon>Aspergillaceae</taxon>
        <taxon>Penicillium</taxon>
    </lineage>
</organism>
<name>A0A9W9EVM5_9EURO</name>
<dbReference type="GO" id="GO:0005975">
    <property type="term" value="P:carbohydrate metabolic process"/>
    <property type="evidence" value="ECO:0007669"/>
    <property type="project" value="InterPro"/>
</dbReference>
<protein>
    <recommendedName>
        <fullName evidence="5">Six-hairpin glycosidase</fullName>
    </recommendedName>
</protein>
<proteinExistence type="predicted"/>
<evidence type="ECO:0000313" key="3">
    <source>
        <dbReference type="EMBL" id="KAJ5088734.1"/>
    </source>
</evidence>
<dbReference type="InterPro" id="IPR052043">
    <property type="entry name" value="PolySaccharide_Degr_Enz"/>
</dbReference>
<dbReference type="EMBL" id="JAPQKH010000007">
    <property type="protein sequence ID" value="KAJ5088734.1"/>
    <property type="molecule type" value="Genomic_DNA"/>
</dbReference>
<feature type="chain" id="PRO_5040745996" description="Six-hairpin glycosidase" evidence="2">
    <location>
        <begin position="21"/>
        <end position="402"/>
    </location>
</feature>
<dbReference type="OrthoDB" id="540611at2759"/>
<dbReference type="Proteomes" id="UP001149165">
    <property type="component" value="Unassembled WGS sequence"/>
</dbReference>
<dbReference type="InterPro" id="IPR008928">
    <property type="entry name" value="6-hairpin_glycosidase_sf"/>
</dbReference>
<evidence type="ECO:0000313" key="4">
    <source>
        <dbReference type="Proteomes" id="UP001149165"/>
    </source>
</evidence>
<dbReference type="InterPro" id="IPR010905">
    <property type="entry name" value="Glyco_hydro_88"/>
</dbReference>
<dbReference type="InterPro" id="IPR012341">
    <property type="entry name" value="6hp_glycosidase-like_sf"/>
</dbReference>
<gene>
    <name evidence="3" type="ORF">N7456_012350</name>
</gene>
<evidence type="ECO:0000256" key="1">
    <source>
        <dbReference type="ARBA" id="ARBA00022801"/>
    </source>
</evidence>
<feature type="signal peptide" evidence="2">
    <location>
        <begin position="1"/>
        <end position="20"/>
    </location>
</feature>
<sequence length="402" mass="44583">MYFKTLNLILALISVENVSACNRPYSAWMADSVISRDQATVPEGSSPSPSTYLQVGFFQSAILRLIDHYGTPESVCAQSNWEDYLNASTNSIAPYLLNTTQDTSYPLDRLSTGNGLLHQYDAFKTTTALEGLKSLRKSINIQPKNSLGGYWYYKYPNWSYLDGMYSLVPFLLSYTSRFDPSNSSVTDDVIHQLDLLWDHCHQNSSNLLVHGYDASKTAVWANSITGASPIVWDRSLGWYLMTLVDSLEISSAFPARLSKYLQRRLTQLSEAVISAADPKTGCWWQVMTYPERKGNYIESSGSAMFVTALLRAARLGYLTGENASDARATATKCYNHLVETFVVKNANGTLGYNGTVSVCSLDSSASYDYYVSQPLLYNSVHGTAAFVQASIEQEMLNDSTAN</sequence>
<keyword evidence="1" id="KW-0378">Hydrolase</keyword>
<keyword evidence="4" id="KW-1185">Reference proteome</keyword>
<comment type="caution">
    <text evidence="3">The sequence shown here is derived from an EMBL/GenBank/DDBJ whole genome shotgun (WGS) entry which is preliminary data.</text>
</comment>
<dbReference type="PANTHER" id="PTHR33886:SF11">
    <property type="entry name" value="WALL GLYCOSYL HYDROLASE YTER, PUTATIVE (AFU_ORTHOLOGUE AFUA_2G14630)-RELATED"/>
    <property type="match status" value="1"/>
</dbReference>
<reference evidence="3" key="2">
    <citation type="journal article" date="2023" name="IMA Fungus">
        <title>Comparative genomic study of the Penicillium genus elucidates a diverse pangenome and 15 lateral gene transfer events.</title>
        <authorList>
            <person name="Petersen C."/>
            <person name="Sorensen T."/>
            <person name="Nielsen M.R."/>
            <person name="Sondergaard T.E."/>
            <person name="Sorensen J.L."/>
            <person name="Fitzpatrick D.A."/>
            <person name="Frisvad J.C."/>
            <person name="Nielsen K.L."/>
        </authorList>
    </citation>
    <scope>NUCLEOTIDE SEQUENCE</scope>
    <source>
        <strain evidence="3">IBT 30069</strain>
    </source>
</reference>
<reference evidence="3" key="1">
    <citation type="submission" date="2022-11" db="EMBL/GenBank/DDBJ databases">
        <authorList>
            <person name="Petersen C."/>
        </authorList>
    </citation>
    <scope>NUCLEOTIDE SEQUENCE</scope>
    <source>
        <strain evidence="3">IBT 30069</strain>
    </source>
</reference>
<accession>A0A9W9EVM5</accession>
<dbReference type="Pfam" id="PF07470">
    <property type="entry name" value="Glyco_hydro_88"/>
    <property type="match status" value="1"/>
</dbReference>
<evidence type="ECO:0000256" key="2">
    <source>
        <dbReference type="SAM" id="SignalP"/>
    </source>
</evidence>
<dbReference type="AlphaFoldDB" id="A0A9W9EVM5"/>
<keyword evidence="2" id="KW-0732">Signal</keyword>
<dbReference type="PANTHER" id="PTHR33886">
    <property type="entry name" value="UNSATURATED RHAMNOGALACTURONAN HYDROLASE (EUROFUNG)"/>
    <property type="match status" value="1"/>
</dbReference>
<evidence type="ECO:0008006" key="5">
    <source>
        <dbReference type="Google" id="ProtNLM"/>
    </source>
</evidence>
<dbReference type="Gene3D" id="1.50.10.10">
    <property type="match status" value="1"/>
</dbReference>
<dbReference type="SUPFAM" id="SSF48208">
    <property type="entry name" value="Six-hairpin glycosidases"/>
    <property type="match status" value="1"/>
</dbReference>
<dbReference type="GO" id="GO:0016787">
    <property type="term" value="F:hydrolase activity"/>
    <property type="evidence" value="ECO:0007669"/>
    <property type="project" value="UniProtKB-KW"/>
</dbReference>